<dbReference type="EMBL" id="NUTL01000045">
    <property type="protein sequence ID" value="PHE97866.1"/>
    <property type="molecule type" value="Genomic_DNA"/>
</dbReference>
<comment type="caution">
    <text evidence="4">The sequence shown here is derived from an EMBL/GenBank/DDBJ whole genome shotgun (WGS) entry which is preliminary data.</text>
</comment>
<dbReference type="AlphaFoldDB" id="A0ABD6T8C3"/>
<sequence>MSKGSYRKNQTPRNRERNAKEAIGNVKGGMKAVPAYKKYEVIQEMSKGMRSIQLLCKIAEVSRSGYYKWLKRQSNPSPKEIEDGKIKEKIMECYKQVKGIYGYRRITVWLRMKHELIVNHKRVQRLMNRMKLRAIIRKKRPYFVSKEACVVSKNYLNRDFKAVQPNEKWVTDITYFIFNGKKLYLSAIKDLYNNEIVAYHISHRHDIQLVIDTLNKAKKRRDVQGILLHSDQGFQYTSRQYNDFLKKHKMKASMSRKANCWDNACMENFFSHFKAECFNLSSFRSVEEVKLAVHKYIHFYNYHRFQKKLKNLSPYEYRTQAS</sequence>
<evidence type="ECO:0000256" key="1">
    <source>
        <dbReference type="ARBA" id="ARBA00002286"/>
    </source>
</evidence>
<dbReference type="Pfam" id="PF13276">
    <property type="entry name" value="HTH_21"/>
    <property type="match status" value="1"/>
</dbReference>
<dbReference type="InterPro" id="IPR025948">
    <property type="entry name" value="HTH-like_dom"/>
</dbReference>
<dbReference type="Proteomes" id="UP000221918">
    <property type="component" value="Unassembled WGS sequence"/>
</dbReference>
<proteinExistence type="predicted"/>
<evidence type="ECO:0000259" key="3">
    <source>
        <dbReference type="PROSITE" id="PS50994"/>
    </source>
</evidence>
<gene>
    <name evidence="4" type="ORF">COF81_11595</name>
</gene>
<dbReference type="InterPro" id="IPR050900">
    <property type="entry name" value="Transposase_IS3/IS150/IS904"/>
</dbReference>
<dbReference type="Pfam" id="PF13333">
    <property type="entry name" value="rve_2"/>
    <property type="match status" value="1"/>
</dbReference>
<reference evidence="4 5" key="1">
    <citation type="submission" date="2017-09" db="EMBL/GenBank/DDBJ databases">
        <title>Large-scale bioinformatics analysis of Bacillus genomes uncovers conserved roles of natural products in bacterial physiology.</title>
        <authorList>
            <consortium name="Agbiome Team Llc"/>
            <person name="Bleich R.M."/>
            <person name="Grubbs K.J."/>
            <person name="Santa Maria K.C."/>
            <person name="Allen S.E."/>
            <person name="Farag S."/>
            <person name="Shank E.A."/>
            <person name="Bowers A."/>
        </authorList>
    </citation>
    <scope>NUCLEOTIDE SEQUENCE [LARGE SCALE GENOMIC DNA]</scope>
    <source>
        <strain evidence="4 5">AFS037265</strain>
    </source>
</reference>
<name>A0ABD6T8C3_9BACI</name>
<dbReference type="PANTHER" id="PTHR46889">
    <property type="entry name" value="TRANSPOSASE INSF FOR INSERTION SEQUENCE IS3B-RELATED"/>
    <property type="match status" value="1"/>
</dbReference>
<dbReference type="InterPro" id="IPR012337">
    <property type="entry name" value="RNaseH-like_sf"/>
</dbReference>
<evidence type="ECO:0000256" key="2">
    <source>
        <dbReference type="SAM" id="MobiDB-lite"/>
    </source>
</evidence>
<evidence type="ECO:0000313" key="4">
    <source>
        <dbReference type="EMBL" id="PHE97866.1"/>
    </source>
</evidence>
<dbReference type="Gene3D" id="3.30.420.10">
    <property type="entry name" value="Ribonuclease H-like superfamily/Ribonuclease H"/>
    <property type="match status" value="1"/>
</dbReference>
<accession>A0ABD6T8C3</accession>
<evidence type="ECO:0000313" key="5">
    <source>
        <dbReference type="Proteomes" id="UP000221918"/>
    </source>
</evidence>
<dbReference type="PROSITE" id="PS50994">
    <property type="entry name" value="INTEGRASE"/>
    <property type="match status" value="1"/>
</dbReference>
<dbReference type="Pfam" id="PF00665">
    <property type="entry name" value="rve"/>
    <property type="match status" value="1"/>
</dbReference>
<dbReference type="InterPro" id="IPR048020">
    <property type="entry name" value="Transpos_IS3"/>
</dbReference>
<dbReference type="InterPro" id="IPR036397">
    <property type="entry name" value="RNaseH_sf"/>
</dbReference>
<dbReference type="RefSeq" id="WP_098609891.1">
    <property type="nucleotide sequence ID" value="NZ_NUTL01000045.1"/>
</dbReference>
<dbReference type="InterPro" id="IPR001584">
    <property type="entry name" value="Integrase_cat-core"/>
</dbReference>
<feature type="domain" description="Integrase catalytic" evidence="3">
    <location>
        <begin position="161"/>
        <end position="322"/>
    </location>
</feature>
<dbReference type="NCBIfam" id="NF033516">
    <property type="entry name" value="transpos_IS3"/>
    <property type="match status" value="1"/>
</dbReference>
<feature type="region of interest" description="Disordered" evidence="2">
    <location>
        <begin position="1"/>
        <end position="23"/>
    </location>
</feature>
<organism evidence="4 5">
    <name type="scientific">Bacillus pseudomycoides</name>
    <dbReference type="NCBI Taxonomy" id="64104"/>
    <lineage>
        <taxon>Bacteria</taxon>
        <taxon>Bacillati</taxon>
        <taxon>Bacillota</taxon>
        <taxon>Bacilli</taxon>
        <taxon>Bacillales</taxon>
        <taxon>Bacillaceae</taxon>
        <taxon>Bacillus</taxon>
        <taxon>Bacillus cereus group</taxon>
    </lineage>
</organism>
<protein>
    <recommendedName>
        <fullName evidence="3">Integrase catalytic domain-containing protein</fullName>
    </recommendedName>
</protein>
<comment type="function">
    <text evidence="1">Involved in the transposition of the insertion sequence.</text>
</comment>
<dbReference type="PANTHER" id="PTHR46889:SF4">
    <property type="entry name" value="TRANSPOSASE INSO FOR INSERTION SEQUENCE ELEMENT IS911B-RELATED"/>
    <property type="match status" value="1"/>
</dbReference>
<dbReference type="SUPFAM" id="SSF53098">
    <property type="entry name" value="Ribonuclease H-like"/>
    <property type="match status" value="1"/>
</dbReference>